<comment type="caution">
    <text evidence="1">The sequence shown here is derived from an EMBL/GenBank/DDBJ whole genome shotgun (WGS) entry which is preliminary data.</text>
</comment>
<organism evidence="1 2">
    <name type="scientific">Eretmocerus hayati</name>
    <dbReference type="NCBI Taxonomy" id="131215"/>
    <lineage>
        <taxon>Eukaryota</taxon>
        <taxon>Metazoa</taxon>
        <taxon>Ecdysozoa</taxon>
        <taxon>Arthropoda</taxon>
        <taxon>Hexapoda</taxon>
        <taxon>Insecta</taxon>
        <taxon>Pterygota</taxon>
        <taxon>Neoptera</taxon>
        <taxon>Endopterygota</taxon>
        <taxon>Hymenoptera</taxon>
        <taxon>Apocrita</taxon>
        <taxon>Proctotrupomorpha</taxon>
        <taxon>Chalcidoidea</taxon>
        <taxon>Aphelinidae</taxon>
        <taxon>Aphelininae</taxon>
        <taxon>Eretmocerus</taxon>
    </lineage>
</organism>
<proteinExistence type="predicted"/>
<evidence type="ECO:0000313" key="1">
    <source>
        <dbReference type="EMBL" id="KAJ8681621.1"/>
    </source>
</evidence>
<reference evidence="1" key="1">
    <citation type="submission" date="2023-04" db="EMBL/GenBank/DDBJ databases">
        <title>A chromosome-level genome assembly of the parasitoid wasp Eretmocerus hayati.</title>
        <authorList>
            <person name="Zhong Y."/>
            <person name="Liu S."/>
            <person name="Liu Y."/>
        </authorList>
    </citation>
    <scope>NUCLEOTIDE SEQUENCE</scope>
    <source>
        <strain evidence="1">ZJU_SS_LIU_2023</strain>
    </source>
</reference>
<accession>A0ACC2PDS8</accession>
<dbReference type="Proteomes" id="UP001239111">
    <property type="component" value="Chromosome 1"/>
</dbReference>
<name>A0ACC2PDS8_9HYME</name>
<sequence length="138" mass="16320">METVRASERKYLRICLKLHSQQGLAKPHYQRLVRVSATGATTAATKGYLPPEHFTYLDHLRLIQDENKIPVIYHVPRHKNNIKVQMTPVPREEFPYSTPIPDKDLNDTSRLREDHWWLSMNSQFVDDTRKRAKKKEKK</sequence>
<gene>
    <name evidence="1" type="ORF">QAD02_017413</name>
</gene>
<protein>
    <submittedName>
        <fullName evidence="1">Uncharacterized protein</fullName>
    </submittedName>
</protein>
<evidence type="ECO:0000313" key="2">
    <source>
        <dbReference type="Proteomes" id="UP001239111"/>
    </source>
</evidence>
<keyword evidence="2" id="KW-1185">Reference proteome</keyword>
<dbReference type="EMBL" id="CM056741">
    <property type="protein sequence ID" value="KAJ8681621.1"/>
    <property type="molecule type" value="Genomic_DNA"/>
</dbReference>